<name>A0ACA9PQW0_9GLOM</name>
<dbReference type="EMBL" id="CAJVQC010022216">
    <property type="protein sequence ID" value="CAG8716985.1"/>
    <property type="molecule type" value="Genomic_DNA"/>
</dbReference>
<evidence type="ECO:0000313" key="1">
    <source>
        <dbReference type="EMBL" id="CAG8716985.1"/>
    </source>
</evidence>
<protein>
    <submittedName>
        <fullName evidence="1">30070_t:CDS:1</fullName>
    </submittedName>
</protein>
<proteinExistence type="predicted"/>
<sequence>MTDPKMCTSCFHLLPPEAFIYKNKSYKTCLACLTTKSNKRAEKKALPVDNYLENTNDQIENQFKDEIETIIFTDIIEHISNKISSLEQNQKLSFNLCIKIDDDILTKINHNMRLLVRLIVDEIEEKDGYNWIELCYEWRDDLVTTIGLITSLLNKLLPVSCIHCNAIYKTTREGLSFTELLAILMQSTISQADIQSSLIFQNSSLVEIDQDEPFDSEMRKTCEQKVAAVKCIATHLEQELLANNLNHVTQVVNNIDKLFNILKDIEMAQNKRKRNPT</sequence>
<keyword evidence="2" id="KW-1185">Reference proteome</keyword>
<organism evidence="1 2">
    <name type="scientific">Racocetra persica</name>
    <dbReference type="NCBI Taxonomy" id="160502"/>
    <lineage>
        <taxon>Eukaryota</taxon>
        <taxon>Fungi</taxon>
        <taxon>Fungi incertae sedis</taxon>
        <taxon>Mucoromycota</taxon>
        <taxon>Glomeromycotina</taxon>
        <taxon>Glomeromycetes</taxon>
        <taxon>Diversisporales</taxon>
        <taxon>Gigasporaceae</taxon>
        <taxon>Racocetra</taxon>
    </lineage>
</organism>
<dbReference type="Proteomes" id="UP000789920">
    <property type="component" value="Unassembled WGS sequence"/>
</dbReference>
<comment type="caution">
    <text evidence="1">The sequence shown here is derived from an EMBL/GenBank/DDBJ whole genome shotgun (WGS) entry which is preliminary data.</text>
</comment>
<gene>
    <name evidence="1" type="ORF">RPERSI_LOCUS10974</name>
</gene>
<reference evidence="1" key="1">
    <citation type="submission" date="2021-06" db="EMBL/GenBank/DDBJ databases">
        <authorList>
            <person name="Kallberg Y."/>
            <person name="Tangrot J."/>
            <person name="Rosling A."/>
        </authorList>
    </citation>
    <scope>NUCLEOTIDE SEQUENCE</scope>
    <source>
        <strain evidence="1">MA461A</strain>
    </source>
</reference>
<accession>A0ACA9PQW0</accession>
<evidence type="ECO:0000313" key="2">
    <source>
        <dbReference type="Proteomes" id="UP000789920"/>
    </source>
</evidence>